<feature type="transmembrane region" description="Helical" evidence="1">
    <location>
        <begin position="7"/>
        <end position="34"/>
    </location>
</feature>
<sequence>MKIAFKLLLWVLVTGVILFPALLLILFVIGLSVVVSGAMAISAVGLVLGIIFVALVGLSIMIPCLLLVIRFMTFRTVNVRFQHHGERVVLPVTVKLTGRTIYHAIYENFRAGRRRGRHLLSAWGFGFETYFHEDLQAYLADQILAQHGPEMAESFVVDERHSYSIAY</sequence>
<feature type="transmembrane region" description="Helical" evidence="1">
    <location>
        <begin position="40"/>
        <end position="69"/>
    </location>
</feature>
<reference evidence="3" key="1">
    <citation type="submission" date="2014-05" db="EMBL/GenBank/DDBJ databases">
        <title>Whole genome sequencing of Lactobacillus casei NRIC0644.</title>
        <authorList>
            <person name="Atarashi H."/>
            <person name="Yoshida Y."/>
            <person name="Fujimura S."/>
            <person name="Tanaka N."/>
            <person name="Shiwa Y."/>
            <person name="Yoshikawa H."/>
            <person name="Okada S."/>
            <person name="Nakagawa J."/>
        </authorList>
    </citation>
    <scope>NUCLEOTIDE SEQUENCE [LARGE SCALE GENOMIC DNA]</scope>
    <source>
        <strain evidence="3">NRIC0644</strain>
    </source>
</reference>
<protein>
    <submittedName>
        <fullName evidence="2">Uncharacterized protein</fullName>
    </submittedName>
</protein>
<evidence type="ECO:0000313" key="3">
    <source>
        <dbReference type="Proteomes" id="UP000032552"/>
    </source>
</evidence>
<keyword evidence="1" id="KW-1133">Transmembrane helix</keyword>
<dbReference type="GeneID" id="57089758"/>
<dbReference type="AlphaFoldDB" id="A0A0C9Q9S5"/>
<comment type="caution">
    <text evidence="2">The sequence shown here is derived from an EMBL/GenBank/DDBJ whole genome shotgun (WGS) entry which is preliminary data.</text>
</comment>
<keyword evidence="1" id="KW-0812">Transmembrane</keyword>
<accession>A0A0C9Q9S5</accession>
<dbReference type="RefSeq" id="WP_003564448.1">
    <property type="nucleotide sequence ID" value="NZ_BAYM01000081.1"/>
</dbReference>
<dbReference type="EMBL" id="BAYM01000081">
    <property type="protein sequence ID" value="GAN36567.1"/>
    <property type="molecule type" value="Genomic_DNA"/>
</dbReference>
<gene>
    <name evidence="2" type="ORF">LC0644_1156</name>
</gene>
<evidence type="ECO:0000256" key="1">
    <source>
        <dbReference type="SAM" id="Phobius"/>
    </source>
</evidence>
<organism evidence="2 3">
    <name type="scientific">Lacticaseibacillus paracasei NRIC 0644</name>
    <dbReference type="NCBI Taxonomy" id="1435038"/>
    <lineage>
        <taxon>Bacteria</taxon>
        <taxon>Bacillati</taxon>
        <taxon>Bacillota</taxon>
        <taxon>Bacilli</taxon>
        <taxon>Lactobacillales</taxon>
        <taxon>Lactobacillaceae</taxon>
        <taxon>Lacticaseibacillus</taxon>
    </lineage>
</organism>
<evidence type="ECO:0000313" key="2">
    <source>
        <dbReference type="EMBL" id="GAN36567.1"/>
    </source>
</evidence>
<keyword evidence="1" id="KW-0472">Membrane</keyword>
<dbReference type="Proteomes" id="UP000032552">
    <property type="component" value="Unassembled WGS sequence"/>
</dbReference>
<proteinExistence type="predicted"/>
<name>A0A0C9Q9S5_LACPA</name>